<dbReference type="InterPro" id="IPR051471">
    <property type="entry name" value="Bacterial_PTS_sugar_comp"/>
</dbReference>
<evidence type="ECO:0000313" key="10">
    <source>
        <dbReference type="Proteomes" id="UP000000845"/>
    </source>
</evidence>
<dbReference type="eggNOG" id="COG2893">
    <property type="taxonomic scope" value="Bacteria"/>
</dbReference>
<gene>
    <name evidence="9" type="ordered locus">Sterm_3696</name>
</gene>
<evidence type="ECO:0000256" key="5">
    <source>
        <dbReference type="ARBA" id="ARBA00022679"/>
    </source>
</evidence>
<feature type="domain" description="PTS EIIA type-4" evidence="8">
    <location>
        <begin position="3"/>
        <end position="125"/>
    </location>
</feature>
<dbReference type="SUPFAM" id="SSF53062">
    <property type="entry name" value="PTS system fructose IIA component-like"/>
    <property type="match status" value="1"/>
</dbReference>
<accession>D1ARP4</accession>
<dbReference type="GO" id="GO:0005737">
    <property type="term" value="C:cytoplasm"/>
    <property type="evidence" value="ECO:0007669"/>
    <property type="project" value="UniProtKB-SubCell"/>
</dbReference>
<reference evidence="10" key="1">
    <citation type="submission" date="2009-09" db="EMBL/GenBank/DDBJ databases">
        <title>The complete chromosome of Sebaldella termitidis ATCC 33386.</title>
        <authorList>
            <consortium name="US DOE Joint Genome Institute (JGI-PGF)"/>
            <person name="Lucas S."/>
            <person name="Copeland A."/>
            <person name="Lapidus A."/>
            <person name="Glavina del Rio T."/>
            <person name="Dalin E."/>
            <person name="Tice H."/>
            <person name="Bruce D."/>
            <person name="Goodwin L."/>
            <person name="Pitluck S."/>
            <person name="Kyrpides N."/>
            <person name="Mavromatis K."/>
            <person name="Ivanova N."/>
            <person name="Mikhailova N."/>
            <person name="Sims D."/>
            <person name="Meincke L."/>
            <person name="Brettin T."/>
            <person name="Detter J.C."/>
            <person name="Han C."/>
            <person name="Larimer F."/>
            <person name="Land M."/>
            <person name="Hauser L."/>
            <person name="Markowitz V."/>
            <person name="Cheng J.F."/>
            <person name="Hugenholtz P."/>
            <person name="Woyke T."/>
            <person name="Wu D."/>
            <person name="Eisen J.A."/>
        </authorList>
    </citation>
    <scope>NUCLEOTIDE SEQUENCE [LARGE SCALE GENOMIC DNA]</scope>
    <source>
        <strain evidence="10">ATCC 33386 / NCTC 11300</strain>
    </source>
</reference>
<name>D1ARP4_SEBTE</name>
<evidence type="ECO:0000313" key="9">
    <source>
        <dbReference type="EMBL" id="ACZ10530.1"/>
    </source>
</evidence>
<evidence type="ECO:0000256" key="2">
    <source>
        <dbReference type="ARBA" id="ARBA00022448"/>
    </source>
</evidence>
<keyword evidence="2" id="KW-0813">Transport</keyword>
<dbReference type="InterPro" id="IPR004701">
    <property type="entry name" value="PTS_EIIA_man-typ"/>
</dbReference>
<dbReference type="GO" id="GO:0016301">
    <property type="term" value="F:kinase activity"/>
    <property type="evidence" value="ECO:0007669"/>
    <property type="project" value="UniProtKB-KW"/>
</dbReference>
<dbReference type="HOGENOM" id="CLU_123235_1_0_0"/>
<evidence type="ECO:0000256" key="6">
    <source>
        <dbReference type="ARBA" id="ARBA00022683"/>
    </source>
</evidence>
<keyword evidence="6" id="KW-0598">Phosphotransferase system</keyword>
<dbReference type="InterPro" id="IPR036662">
    <property type="entry name" value="PTS_EIIA_man-typ_sf"/>
</dbReference>
<keyword evidence="5" id="KW-0808">Transferase</keyword>
<dbReference type="PANTHER" id="PTHR33799">
    <property type="entry name" value="PTS PERMEASE-RELATED-RELATED"/>
    <property type="match status" value="1"/>
</dbReference>
<dbReference type="STRING" id="526218.Sterm_3696"/>
<organism evidence="9 10">
    <name type="scientific">Sebaldella termitidis (strain ATCC 33386 / NCTC 11300)</name>
    <dbReference type="NCBI Taxonomy" id="526218"/>
    <lineage>
        <taxon>Bacteria</taxon>
        <taxon>Fusobacteriati</taxon>
        <taxon>Fusobacteriota</taxon>
        <taxon>Fusobacteriia</taxon>
        <taxon>Fusobacteriales</taxon>
        <taxon>Leptotrichiaceae</taxon>
        <taxon>Sebaldella</taxon>
    </lineage>
</organism>
<protein>
    <submittedName>
        <fullName evidence="9">PTS system fructose subfamily IIA component</fullName>
    </submittedName>
</protein>
<comment type="subcellular location">
    <subcellularLocation>
        <location evidence="1">Cytoplasm</location>
    </subcellularLocation>
</comment>
<keyword evidence="10" id="KW-1185">Reference proteome</keyword>
<dbReference type="PROSITE" id="PS51096">
    <property type="entry name" value="PTS_EIIA_TYPE_4"/>
    <property type="match status" value="1"/>
</dbReference>
<dbReference type="CDD" id="cd00006">
    <property type="entry name" value="PTS_IIA_man"/>
    <property type="match status" value="1"/>
</dbReference>
<dbReference type="InterPro" id="IPR033887">
    <property type="entry name" value="PTS_IIA_man"/>
</dbReference>
<sequence length="143" mass="15540">MNKNTIIITGHGRYAAGIKSFIKEVAGDIPGVEFVDFHSDISVDDLKEAFEKMVKENKDSGVLFLADIIGGTPFNKAVEVSAGNPRILTAAGCNPGSILEACLTKDEMNLEELCESAIENTKNNVVKFEIEIRENMESCEDGI</sequence>
<evidence type="ECO:0000256" key="1">
    <source>
        <dbReference type="ARBA" id="ARBA00004496"/>
    </source>
</evidence>
<dbReference type="RefSeq" id="WP_012863112.1">
    <property type="nucleotide sequence ID" value="NC_013517.1"/>
</dbReference>
<keyword evidence="7" id="KW-0418">Kinase</keyword>
<dbReference type="Proteomes" id="UP000000845">
    <property type="component" value="Chromosome"/>
</dbReference>
<evidence type="ECO:0000256" key="7">
    <source>
        <dbReference type="ARBA" id="ARBA00022777"/>
    </source>
</evidence>
<keyword evidence="3" id="KW-0963">Cytoplasm</keyword>
<dbReference type="PANTHER" id="PTHR33799:SF1">
    <property type="entry name" value="PTS SYSTEM MANNOSE-SPECIFIC EIIAB COMPONENT-RELATED"/>
    <property type="match status" value="1"/>
</dbReference>
<dbReference type="EMBL" id="CP001739">
    <property type="protein sequence ID" value="ACZ10530.1"/>
    <property type="molecule type" value="Genomic_DNA"/>
</dbReference>
<evidence type="ECO:0000256" key="4">
    <source>
        <dbReference type="ARBA" id="ARBA00022597"/>
    </source>
</evidence>
<proteinExistence type="predicted"/>
<reference evidence="9 10" key="2">
    <citation type="journal article" date="2010" name="Stand. Genomic Sci.">
        <title>Complete genome sequence of Sebaldella termitidis type strain (NCTC 11300).</title>
        <authorList>
            <person name="Harmon-Smith M."/>
            <person name="Celia L."/>
            <person name="Chertkov O."/>
            <person name="Lapidus A."/>
            <person name="Copeland A."/>
            <person name="Glavina Del Rio T."/>
            <person name="Nolan M."/>
            <person name="Lucas S."/>
            <person name="Tice H."/>
            <person name="Cheng J.F."/>
            <person name="Han C."/>
            <person name="Detter J.C."/>
            <person name="Bruce D."/>
            <person name="Goodwin L."/>
            <person name="Pitluck S."/>
            <person name="Pati A."/>
            <person name="Liolios K."/>
            <person name="Ivanova N."/>
            <person name="Mavromatis K."/>
            <person name="Mikhailova N."/>
            <person name="Chen A."/>
            <person name="Palaniappan K."/>
            <person name="Land M."/>
            <person name="Hauser L."/>
            <person name="Chang Y.J."/>
            <person name="Jeffries C.D."/>
            <person name="Brettin T."/>
            <person name="Goker M."/>
            <person name="Beck B."/>
            <person name="Bristow J."/>
            <person name="Eisen J.A."/>
            <person name="Markowitz V."/>
            <person name="Hugenholtz P."/>
            <person name="Kyrpides N.C."/>
            <person name="Klenk H.P."/>
            <person name="Chen F."/>
        </authorList>
    </citation>
    <scope>NUCLEOTIDE SEQUENCE [LARGE SCALE GENOMIC DNA]</scope>
    <source>
        <strain evidence="10">ATCC 33386 / NCTC 11300</strain>
    </source>
</reference>
<dbReference type="GO" id="GO:0009401">
    <property type="term" value="P:phosphoenolpyruvate-dependent sugar phosphotransferase system"/>
    <property type="evidence" value="ECO:0007669"/>
    <property type="project" value="UniProtKB-KW"/>
</dbReference>
<keyword evidence="4" id="KW-0762">Sugar transport</keyword>
<dbReference type="AlphaFoldDB" id="D1ARP4"/>
<dbReference type="Gene3D" id="3.40.50.510">
    <property type="entry name" value="Phosphotransferase system, mannose-type IIA component"/>
    <property type="match status" value="1"/>
</dbReference>
<evidence type="ECO:0000256" key="3">
    <source>
        <dbReference type="ARBA" id="ARBA00022490"/>
    </source>
</evidence>
<dbReference type="KEGG" id="str:Sterm_3696"/>
<dbReference type="GO" id="GO:0016020">
    <property type="term" value="C:membrane"/>
    <property type="evidence" value="ECO:0007669"/>
    <property type="project" value="InterPro"/>
</dbReference>
<evidence type="ECO:0000259" key="8">
    <source>
        <dbReference type="PROSITE" id="PS51096"/>
    </source>
</evidence>
<dbReference type="Pfam" id="PF03610">
    <property type="entry name" value="EIIA-man"/>
    <property type="match status" value="1"/>
</dbReference>